<dbReference type="AlphaFoldDB" id="A0A938Y358"/>
<accession>A0A938Y358</accession>
<reference evidence="2" key="1">
    <citation type="submission" date="2021-01" db="EMBL/GenBank/DDBJ databases">
        <title>Novel species in genus Nocardioides.</title>
        <authorList>
            <person name="Zhang G."/>
        </authorList>
    </citation>
    <scope>NUCLEOTIDE SEQUENCE</scope>
    <source>
        <strain evidence="2">Zg-536</strain>
    </source>
</reference>
<feature type="region of interest" description="Disordered" evidence="1">
    <location>
        <begin position="154"/>
        <end position="215"/>
    </location>
</feature>
<feature type="compositionally biased region" description="Low complexity" evidence="1">
    <location>
        <begin position="175"/>
        <end position="198"/>
    </location>
</feature>
<sequence length="215" mass="22363">MAKIALPKIEVPTIDLKTIDLPDVPVATKPLLAGVGATDLAFEKVLGYVAEVQTNVKNFELPEPKSIQDKAVSSLADGKGKVEARISDLQTEAKALPGKVQSTVDKAQSTVKEKIDANLAVATALYSDLAKRGESVVDKLKEGRSRTTITVTVPAPPVARNAPPAKAPAKKATVKKSPSAKSATAKKAPAKKTTAQKAPAKKATAKKAPAKKATS</sequence>
<organism evidence="2 3">
    <name type="scientific">Nocardioides faecalis</name>
    <dbReference type="NCBI Taxonomy" id="2803858"/>
    <lineage>
        <taxon>Bacteria</taxon>
        <taxon>Bacillati</taxon>
        <taxon>Actinomycetota</taxon>
        <taxon>Actinomycetes</taxon>
        <taxon>Propionibacteriales</taxon>
        <taxon>Nocardioidaceae</taxon>
        <taxon>Nocardioides</taxon>
    </lineage>
</organism>
<evidence type="ECO:0000256" key="1">
    <source>
        <dbReference type="SAM" id="MobiDB-lite"/>
    </source>
</evidence>
<comment type="caution">
    <text evidence="2">The sequence shown here is derived from an EMBL/GenBank/DDBJ whole genome shotgun (WGS) entry which is preliminary data.</text>
</comment>
<name>A0A938Y358_9ACTN</name>
<keyword evidence="3" id="KW-1185">Reference proteome</keyword>
<protein>
    <submittedName>
        <fullName evidence="2">Uncharacterized protein</fullName>
    </submittedName>
</protein>
<dbReference type="EMBL" id="JAERTX010000001">
    <property type="protein sequence ID" value="MBM9458375.1"/>
    <property type="molecule type" value="Genomic_DNA"/>
</dbReference>
<feature type="compositionally biased region" description="Low complexity" evidence="1">
    <location>
        <begin position="154"/>
        <end position="164"/>
    </location>
</feature>
<gene>
    <name evidence="2" type="ORF">JK386_00485</name>
</gene>
<evidence type="ECO:0000313" key="2">
    <source>
        <dbReference type="EMBL" id="MBM9458375.1"/>
    </source>
</evidence>
<dbReference type="RefSeq" id="WP_205289687.1">
    <property type="nucleotide sequence ID" value="NZ_CP074406.1"/>
</dbReference>
<dbReference type="Proteomes" id="UP000663791">
    <property type="component" value="Unassembled WGS sequence"/>
</dbReference>
<proteinExistence type="predicted"/>
<feature type="compositionally biased region" description="Basic residues" evidence="1">
    <location>
        <begin position="199"/>
        <end position="215"/>
    </location>
</feature>
<evidence type="ECO:0000313" key="3">
    <source>
        <dbReference type="Proteomes" id="UP000663791"/>
    </source>
</evidence>